<organism evidence="2 3">
    <name type="scientific">Pleurodeles waltl</name>
    <name type="common">Iberian ribbed newt</name>
    <dbReference type="NCBI Taxonomy" id="8319"/>
    <lineage>
        <taxon>Eukaryota</taxon>
        <taxon>Metazoa</taxon>
        <taxon>Chordata</taxon>
        <taxon>Craniata</taxon>
        <taxon>Vertebrata</taxon>
        <taxon>Euteleostomi</taxon>
        <taxon>Amphibia</taxon>
        <taxon>Batrachia</taxon>
        <taxon>Caudata</taxon>
        <taxon>Salamandroidea</taxon>
        <taxon>Salamandridae</taxon>
        <taxon>Pleurodelinae</taxon>
        <taxon>Pleurodeles</taxon>
    </lineage>
</organism>
<feature type="region of interest" description="Disordered" evidence="1">
    <location>
        <begin position="46"/>
        <end position="82"/>
    </location>
</feature>
<sequence>MTTLHRTLVPSPRAEQSHQTPRSSHRVALFTSGTAVHRCRPGLEEPVTTSQLSGTAVGHTRAPRVPSGLEGPSRPLPPHNTAGRSVLQNSPFAAILTLLEGPQARCTRRWPGSPALSRWPLQVLRGRSQQQPPGHWVRGPRPRTVYVRLPLRPSARRLSGPTHTAPPRGPGVAQPSAPLTVFRAEVPAWPPATRGLCGALPPDQAWPRGPPHRNSGRPVRPLGAASNLSHPGPLRRRVPGPAVLLWPGDSSCKEAGDSPGSDGCSDYIHKHRALPSGVESYRWLMKEVPRSLLVMMMVIIKCSASRELLKAPEGDAVASDDDDGDDGYDDSEDGDDIDDDGDDDDY</sequence>
<evidence type="ECO:0000313" key="2">
    <source>
        <dbReference type="EMBL" id="KAJ1167911.1"/>
    </source>
</evidence>
<reference evidence="2" key="1">
    <citation type="journal article" date="2022" name="bioRxiv">
        <title>Sequencing and chromosome-scale assembly of the giantPleurodeles waltlgenome.</title>
        <authorList>
            <person name="Brown T."/>
            <person name="Elewa A."/>
            <person name="Iarovenko S."/>
            <person name="Subramanian E."/>
            <person name="Araus A.J."/>
            <person name="Petzold A."/>
            <person name="Susuki M."/>
            <person name="Suzuki K.-i.T."/>
            <person name="Hayashi T."/>
            <person name="Toyoda A."/>
            <person name="Oliveira C."/>
            <person name="Osipova E."/>
            <person name="Leigh N.D."/>
            <person name="Simon A."/>
            <person name="Yun M.H."/>
        </authorList>
    </citation>
    <scope>NUCLEOTIDE SEQUENCE</scope>
    <source>
        <strain evidence="2">20211129_DDA</strain>
        <tissue evidence="2">Liver</tissue>
    </source>
</reference>
<evidence type="ECO:0000256" key="1">
    <source>
        <dbReference type="SAM" id="MobiDB-lite"/>
    </source>
</evidence>
<keyword evidence="3" id="KW-1185">Reference proteome</keyword>
<dbReference type="EMBL" id="JANPWB010000008">
    <property type="protein sequence ID" value="KAJ1167911.1"/>
    <property type="molecule type" value="Genomic_DNA"/>
</dbReference>
<feature type="region of interest" description="Disordered" evidence="1">
    <location>
        <begin position="154"/>
        <end position="174"/>
    </location>
</feature>
<evidence type="ECO:0000313" key="3">
    <source>
        <dbReference type="Proteomes" id="UP001066276"/>
    </source>
</evidence>
<proteinExistence type="predicted"/>
<gene>
    <name evidence="2" type="ORF">NDU88_008296</name>
</gene>
<accession>A0AAV7SUY3</accession>
<feature type="region of interest" description="Disordered" evidence="1">
    <location>
        <begin position="1"/>
        <end position="25"/>
    </location>
</feature>
<protein>
    <submittedName>
        <fullName evidence="2">Uncharacterized protein</fullName>
    </submittedName>
</protein>
<name>A0AAV7SUY3_PLEWA</name>
<feature type="compositionally biased region" description="Acidic residues" evidence="1">
    <location>
        <begin position="318"/>
        <end position="346"/>
    </location>
</feature>
<feature type="region of interest" description="Disordered" evidence="1">
    <location>
        <begin position="203"/>
        <end position="236"/>
    </location>
</feature>
<dbReference type="Proteomes" id="UP001066276">
    <property type="component" value="Chromosome 4_2"/>
</dbReference>
<comment type="caution">
    <text evidence="2">The sequence shown here is derived from an EMBL/GenBank/DDBJ whole genome shotgun (WGS) entry which is preliminary data.</text>
</comment>
<feature type="region of interest" description="Disordered" evidence="1">
    <location>
        <begin position="310"/>
        <end position="346"/>
    </location>
</feature>
<dbReference type="AlphaFoldDB" id="A0AAV7SUY3"/>